<dbReference type="EMBL" id="JBJKFK010001606">
    <property type="protein sequence ID" value="KAL3312666.1"/>
    <property type="molecule type" value="Genomic_DNA"/>
</dbReference>
<dbReference type="InterPro" id="IPR028889">
    <property type="entry name" value="USP"/>
</dbReference>
<gene>
    <name evidence="3" type="primary">USP21</name>
    <name evidence="3" type="ORF">Ciccas_008739</name>
</gene>
<dbReference type="PANTHER" id="PTHR21646">
    <property type="entry name" value="UBIQUITIN CARBOXYL-TERMINAL HYDROLASE"/>
    <property type="match status" value="1"/>
</dbReference>
<accession>A0ABD2Q3D6</accession>
<feature type="domain" description="USP" evidence="2">
    <location>
        <begin position="1"/>
        <end position="185"/>
    </location>
</feature>
<dbReference type="InterPro" id="IPR050185">
    <property type="entry name" value="Ub_carboxyl-term_hydrolase"/>
</dbReference>
<reference evidence="3 4" key="1">
    <citation type="submission" date="2024-11" db="EMBL/GenBank/DDBJ databases">
        <title>Adaptive evolution of stress response genes in parasites aligns with host niche diversity.</title>
        <authorList>
            <person name="Hahn C."/>
            <person name="Resl P."/>
        </authorList>
    </citation>
    <scope>NUCLEOTIDE SEQUENCE [LARGE SCALE GENOMIC DNA]</scope>
    <source>
        <strain evidence="3">EGGRZ-B1_66</strain>
        <tissue evidence="3">Body</tissue>
    </source>
</reference>
<dbReference type="InterPro" id="IPR028881">
    <property type="entry name" value="PAN2_UCH_dom"/>
</dbReference>
<proteinExistence type="predicted"/>
<name>A0ABD2Q3D6_9PLAT</name>
<dbReference type="SUPFAM" id="SSF54001">
    <property type="entry name" value="Cysteine proteinases"/>
    <property type="match status" value="1"/>
</dbReference>
<keyword evidence="1" id="KW-0732">Signal</keyword>
<organism evidence="3 4">
    <name type="scientific">Cichlidogyrus casuarinus</name>
    <dbReference type="NCBI Taxonomy" id="1844966"/>
    <lineage>
        <taxon>Eukaryota</taxon>
        <taxon>Metazoa</taxon>
        <taxon>Spiralia</taxon>
        <taxon>Lophotrochozoa</taxon>
        <taxon>Platyhelminthes</taxon>
        <taxon>Monogenea</taxon>
        <taxon>Monopisthocotylea</taxon>
        <taxon>Dactylogyridea</taxon>
        <taxon>Ancyrocephalidae</taxon>
        <taxon>Cichlidogyrus</taxon>
    </lineage>
</organism>
<dbReference type="Proteomes" id="UP001626550">
    <property type="component" value="Unassembled WGS sequence"/>
</dbReference>
<dbReference type="Pfam" id="PF13423">
    <property type="entry name" value="UCH_1"/>
    <property type="match status" value="1"/>
</dbReference>
<feature type="chain" id="PRO_5044758618" evidence="1">
    <location>
        <begin position="25"/>
        <end position="185"/>
    </location>
</feature>
<keyword evidence="3" id="KW-0378">Hydrolase</keyword>
<feature type="signal peptide" evidence="1">
    <location>
        <begin position="1"/>
        <end position="24"/>
    </location>
</feature>
<dbReference type="AlphaFoldDB" id="A0ABD2Q3D6"/>
<evidence type="ECO:0000313" key="4">
    <source>
        <dbReference type="Proteomes" id="UP001626550"/>
    </source>
</evidence>
<dbReference type="GO" id="GO:0016787">
    <property type="term" value="F:hydrolase activity"/>
    <property type="evidence" value="ECO:0007669"/>
    <property type="project" value="UniProtKB-KW"/>
</dbReference>
<keyword evidence="4" id="KW-1185">Reference proteome</keyword>
<dbReference type="Gene3D" id="3.90.70.10">
    <property type="entry name" value="Cysteine proteinases"/>
    <property type="match status" value="1"/>
</dbReference>
<dbReference type="PROSITE" id="PS50235">
    <property type="entry name" value="USP_3"/>
    <property type="match status" value="1"/>
</dbReference>
<comment type="caution">
    <text evidence="3">The sequence shown here is derived from an EMBL/GenBank/DDBJ whole genome shotgun (WGS) entry which is preliminary data.</text>
</comment>
<dbReference type="PANTHER" id="PTHR21646:SF23">
    <property type="entry name" value="UBIQUITIN CARBOXYL-TERMINAL HYDROLASE USP2"/>
    <property type="match status" value="1"/>
</dbReference>
<evidence type="ECO:0000313" key="3">
    <source>
        <dbReference type="EMBL" id="KAL3312666.1"/>
    </source>
</evidence>
<protein>
    <submittedName>
        <fullName evidence="3">Ubiquitin carboxyl-terminal hydrolase 21</fullName>
    </submittedName>
</protein>
<sequence length="185" mass="21022">MRVLTYWFMLIDLFMGQLMSTLECTECGVKSTTFDPFWDLSLPIQKKASVDIVDCLRLFTSKEELNGVEKPMCGRCKQRRRCRKWFNIQRFPKILVLREYFHSLLPVWVEAMQSTDCTQFLIIVAAATAATTRPTAGTPSRGTGLSTMTVGELLICPSEISSSVRTVKESSVVSSDAYVLFYYQI</sequence>
<evidence type="ECO:0000256" key="1">
    <source>
        <dbReference type="SAM" id="SignalP"/>
    </source>
</evidence>
<dbReference type="InterPro" id="IPR038765">
    <property type="entry name" value="Papain-like_cys_pep_sf"/>
</dbReference>
<evidence type="ECO:0000259" key="2">
    <source>
        <dbReference type="PROSITE" id="PS50235"/>
    </source>
</evidence>